<feature type="transmembrane region" description="Helical" evidence="1">
    <location>
        <begin position="39"/>
        <end position="59"/>
    </location>
</feature>
<evidence type="ECO:0000313" key="2">
    <source>
        <dbReference type="EMBL" id="UZD53633.1"/>
    </source>
</evidence>
<keyword evidence="1" id="KW-0472">Membrane</keyword>
<keyword evidence="1" id="KW-0812">Transmembrane</keyword>
<dbReference type="Proteomes" id="UP001163266">
    <property type="component" value="Chromosome"/>
</dbReference>
<organism evidence="2 3">
    <name type="scientific">Caldimonas aquatica</name>
    <dbReference type="NCBI Taxonomy" id="376175"/>
    <lineage>
        <taxon>Bacteria</taxon>
        <taxon>Pseudomonadati</taxon>
        <taxon>Pseudomonadota</taxon>
        <taxon>Betaproteobacteria</taxon>
        <taxon>Burkholderiales</taxon>
        <taxon>Sphaerotilaceae</taxon>
        <taxon>Caldimonas</taxon>
    </lineage>
</organism>
<dbReference type="EMBL" id="CP110257">
    <property type="protein sequence ID" value="UZD53633.1"/>
    <property type="molecule type" value="Genomic_DNA"/>
</dbReference>
<proteinExistence type="predicted"/>
<feature type="transmembrane region" description="Helical" evidence="1">
    <location>
        <begin position="9"/>
        <end position="27"/>
    </location>
</feature>
<dbReference type="RefSeq" id="WP_264891216.1">
    <property type="nucleotide sequence ID" value="NZ_CP110257.1"/>
</dbReference>
<keyword evidence="1" id="KW-1133">Transmembrane helix</keyword>
<protein>
    <submittedName>
        <fullName evidence="2">Uncharacterized protein</fullName>
    </submittedName>
</protein>
<keyword evidence="3" id="KW-1185">Reference proteome</keyword>
<sequence>MNVRWLDRTIWTLVFGGLLVMCLGVFVERRDEPLGMAFLWSGGIATAVGAVLIGVRAWIAQGGER</sequence>
<reference evidence="2" key="1">
    <citation type="submission" date="2022-10" db="EMBL/GenBank/DDBJ databases">
        <title>Complete genome sequence of Schlegelella aquatica LMG 23380.</title>
        <authorList>
            <person name="Musilova J."/>
            <person name="Kourilova X."/>
            <person name="Bezdicek M."/>
            <person name="Hermankova K."/>
            <person name="Obruca S."/>
            <person name="Sedlar K."/>
        </authorList>
    </citation>
    <scope>NUCLEOTIDE SEQUENCE</scope>
    <source>
        <strain evidence="2">LMG 23380</strain>
    </source>
</reference>
<name>A0ABY6MM98_9BURK</name>
<gene>
    <name evidence="2" type="ORF">OMP39_07915</name>
</gene>
<evidence type="ECO:0000313" key="3">
    <source>
        <dbReference type="Proteomes" id="UP001163266"/>
    </source>
</evidence>
<accession>A0ABY6MM98</accession>
<evidence type="ECO:0000256" key="1">
    <source>
        <dbReference type="SAM" id="Phobius"/>
    </source>
</evidence>